<dbReference type="Proteomes" id="UP000016933">
    <property type="component" value="Unassembled WGS sequence"/>
</dbReference>
<organism evidence="1 2">
    <name type="scientific">Dothistroma septosporum (strain NZE10 / CBS 128990)</name>
    <name type="common">Red band needle blight fungus</name>
    <name type="synonym">Mycosphaerella pini</name>
    <dbReference type="NCBI Taxonomy" id="675120"/>
    <lineage>
        <taxon>Eukaryota</taxon>
        <taxon>Fungi</taxon>
        <taxon>Dikarya</taxon>
        <taxon>Ascomycota</taxon>
        <taxon>Pezizomycotina</taxon>
        <taxon>Dothideomycetes</taxon>
        <taxon>Dothideomycetidae</taxon>
        <taxon>Mycosphaerellales</taxon>
        <taxon>Mycosphaerellaceae</taxon>
        <taxon>Dothistroma</taxon>
    </lineage>
</organism>
<keyword evidence="2" id="KW-1185">Reference proteome</keyword>
<reference evidence="2" key="1">
    <citation type="journal article" date="2012" name="PLoS Genet.">
        <title>The genomes of the fungal plant pathogens Cladosporium fulvum and Dothistroma septosporum reveal adaptation to different hosts and lifestyles but also signatures of common ancestry.</title>
        <authorList>
            <person name="de Wit P.J.G.M."/>
            <person name="van der Burgt A."/>
            <person name="Oekmen B."/>
            <person name="Stergiopoulos I."/>
            <person name="Abd-Elsalam K.A."/>
            <person name="Aerts A.L."/>
            <person name="Bahkali A.H."/>
            <person name="Beenen H.G."/>
            <person name="Chettri P."/>
            <person name="Cox M.P."/>
            <person name="Datema E."/>
            <person name="de Vries R.P."/>
            <person name="Dhillon B."/>
            <person name="Ganley A.R."/>
            <person name="Griffiths S.A."/>
            <person name="Guo Y."/>
            <person name="Hamelin R.C."/>
            <person name="Henrissat B."/>
            <person name="Kabir M.S."/>
            <person name="Jashni M.K."/>
            <person name="Kema G."/>
            <person name="Klaubauf S."/>
            <person name="Lapidus A."/>
            <person name="Levasseur A."/>
            <person name="Lindquist E."/>
            <person name="Mehrabi R."/>
            <person name="Ohm R.A."/>
            <person name="Owen T.J."/>
            <person name="Salamov A."/>
            <person name="Schwelm A."/>
            <person name="Schijlen E."/>
            <person name="Sun H."/>
            <person name="van den Burg H.A."/>
            <person name="van Ham R.C.H.J."/>
            <person name="Zhang S."/>
            <person name="Goodwin S.B."/>
            <person name="Grigoriev I.V."/>
            <person name="Collemare J."/>
            <person name="Bradshaw R.E."/>
        </authorList>
    </citation>
    <scope>NUCLEOTIDE SEQUENCE [LARGE SCALE GENOMIC DNA]</scope>
    <source>
        <strain evidence="2">NZE10 / CBS 128990</strain>
    </source>
</reference>
<name>N1PBR1_DOTSN</name>
<evidence type="ECO:0000313" key="1">
    <source>
        <dbReference type="EMBL" id="EME38381.1"/>
    </source>
</evidence>
<dbReference type="HOGENOM" id="CLU_2996479_0_0_1"/>
<accession>N1PBR1</accession>
<gene>
    <name evidence="1" type="ORF">DOTSEDRAFT_75807</name>
</gene>
<dbReference type="EMBL" id="KB446547">
    <property type="protein sequence ID" value="EME38381.1"/>
    <property type="molecule type" value="Genomic_DNA"/>
</dbReference>
<proteinExistence type="predicted"/>
<dbReference type="AlphaFoldDB" id="N1PBR1"/>
<evidence type="ECO:0000313" key="2">
    <source>
        <dbReference type="Proteomes" id="UP000016933"/>
    </source>
</evidence>
<sequence length="57" mass="6303">MMIFGTLQVTRRWYETASTVRKFSEGRGCPVMGRLCFGIPCFGGSSPTLLLRISAES</sequence>
<reference evidence="1 2" key="2">
    <citation type="journal article" date="2012" name="PLoS Pathog.">
        <title>Diverse lifestyles and strategies of plant pathogenesis encoded in the genomes of eighteen Dothideomycetes fungi.</title>
        <authorList>
            <person name="Ohm R.A."/>
            <person name="Feau N."/>
            <person name="Henrissat B."/>
            <person name="Schoch C.L."/>
            <person name="Horwitz B.A."/>
            <person name="Barry K.W."/>
            <person name="Condon B.J."/>
            <person name="Copeland A.C."/>
            <person name="Dhillon B."/>
            <person name="Glaser F."/>
            <person name="Hesse C.N."/>
            <person name="Kosti I."/>
            <person name="LaButti K."/>
            <person name="Lindquist E.A."/>
            <person name="Lucas S."/>
            <person name="Salamov A.A."/>
            <person name="Bradshaw R.E."/>
            <person name="Ciuffetti L."/>
            <person name="Hamelin R.C."/>
            <person name="Kema G.H.J."/>
            <person name="Lawrence C."/>
            <person name="Scott J.A."/>
            <person name="Spatafora J.W."/>
            <person name="Turgeon B.G."/>
            <person name="de Wit P.J.G.M."/>
            <person name="Zhong S."/>
            <person name="Goodwin S.B."/>
            <person name="Grigoriev I.V."/>
        </authorList>
    </citation>
    <scope>NUCLEOTIDE SEQUENCE [LARGE SCALE GENOMIC DNA]</scope>
    <source>
        <strain evidence="2">NZE10 / CBS 128990</strain>
    </source>
</reference>
<protein>
    <submittedName>
        <fullName evidence="1">Uncharacterized protein</fullName>
    </submittedName>
</protein>